<dbReference type="EMBL" id="ASHM01041983">
    <property type="protein sequence ID" value="PNX82439.1"/>
    <property type="molecule type" value="Genomic_DNA"/>
</dbReference>
<evidence type="ECO:0000313" key="1">
    <source>
        <dbReference type="EMBL" id="PNX82439.1"/>
    </source>
</evidence>
<dbReference type="Proteomes" id="UP000236291">
    <property type="component" value="Unassembled WGS sequence"/>
</dbReference>
<reference evidence="1 2" key="1">
    <citation type="journal article" date="2014" name="Am. J. Bot.">
        <title>Genome assembly and annotation for red clover (Trifolium pratense; Fabaceae).</title>
        <authorList>
            <person name="Istvanek J."/>
            <person name="Jaros M."/>
            <person name="Krenek A."/>
            <person name="Repkova J."/>
        </authorList>
    </citation>
    <scope>NUCLEOTIDE SEQUENCE [LARGE SCALE GENOMIC DNA]</scope>
    <source>
        <strain evidence="2">cv. Tatra</strain>
        <tissue evidence="1">Young leaves</tissue>
    </source>
</reference>
<reference evidence="1 2" key="2">
    <citation type="journal article" date="2017" name="Front. Plant Sci.">
        <title>Gene Classification and Mining of Molecular Markers Useful in Red Clover (Trifolium pratense) Breeding.</title>
        <authorList>
            <person name="Istvanek J."/>
            <person name="Dluhosova J."/>
            <person name="Dluhos P."/>
            <person name="Patkova L."/>
            <person name="Nedelnik J."/>
            <person name="Repkova J."/>
        </authorList>
    </citation>
    <scope>NUCLEOTIDE SEQUENCE [LARGE SCALE GENOMIC DNA]</scope>
    <source>
        <strain evidence="2">cv. Tatra</strain>
        <tissue evidence="1">Young leaves</tissue>
    </source>
</reference>
<accession>A0A2K3LVB2</accession>
<evidence type="ECO:0000313" key="2">
    <source>
        <dbReference type="Proteomes" id="UP000236291"/>
    </source>
</evidence>
<organism evidence="1 2">
    <name type="scientific">Trifolium pratense</name>
    <name type="common">Red clover</name>
    <dbReference type="NCBI Taxonomy" id="57577"/>
    <lineage>
        <taxon>Eukaryota</taxon>
        <taxon>Viridiplantae</taxon>
        <taxon>Streptophyta</taxon>
        <taxon>Embryophyta</taxon>
        <taxon>Tracheophyta</taxon>
        <taxon>Spermatophyta</taxon>
        <taxon>Magnoliopsida</taxon>
        <taxon>eudicotyledons</taxon>
        <taxon>Gunneridae</taxon>
        <taxon>Pentapetalae</taxon>
        <taxon>rosids</taxon>
        <taxon>fabids</taxon>
        <taxon>Fabales</taxon>
        <taxon>Fabaceae</taxon>
        <taxon>Papilionoideae</taxon>
        <taxon>50 kb inversion clade</taxon>
        <taxon>NPAAA clade</taxon>
        <taxon>Hologalegina</taxon>
        <taxon>IRL clade</taxon>
        <taxon>Trifolieae</taxon>
        <taxon>Trifolium</taxon>
    </lineage>
</organism>
<name>A0A2K3LVB2_TRIPR</name>
<gene>
    <name evidence="1" type="ORF">L195_g038468</name>
</gene>
<sequence length="87" mass="9762">MRNDFVRYVQKNPYASAAASDKKETILTNGSARIPLSVFPNSRSGCLELNGVASLKFFKPFQQFLECWSASRITDSNRQTKLQVSIS</sequence>
<dbReference type="AlphaFoldDB" id="A0A2K3LVB2"/>
<protein>
    <submittedName>
        <fullName evidence="1">Uncharacterized protein</fullName>
    </submittedName>
</protein>
<comment type="caution">
    <text evidence="1">The sequence shown here is derived from an EMBL/GenBank/DDBJ whole genome shotgun (WGS) entry which is preliminary data.</text>
</comment>
<proteinExistence type="predicted"/>